<reference evidence="1 2" key="1">
    <citation type="submission" date="2014-04" db="EMBL/GenBank/DDBJ databases">
        <authorList>
            <consortium name="DOE Joint Genome Institute"/>
            <person name="Kuo A."/>
            <person name="Gay G."/>
            <person name="Dore J."/>
            <person name="Kohler A."/>
            <person name="Nagy L.G."/>
            <person name="Floudas D."/>
            <person name="Copeland A."/>
            <person name="Barry K.W."/>
            <person name="Cichocki N."/>
            <person name="Veneault-Fourrey C."/>
            <person name="LaButti K."/>
            <person name="Lindquist E.A."/>
            <person name="Lipzen A."/>
            <person name="Lundell T."/>
            <person name="Morin E."/>
            <person name="Murat C."/>
            <person name="Sun H."/>
            <person name="Tunlid A."/>
            <person name="Henrissat B."/>
            <person name="Grigoriev I.V."/>
            <person name="Hibbett D.S."/>
            <person name="Martin F."/>
            <person name="Nordberg H.P."/>
            <person name="Cantor M.N."/>
            <person name="Hua S.X."/>
        </authorList>
    </citation>
    <scope>NUCLEOTIDE SEQUENCE [LARGE SCALE GENOMIC DNA]</scope>
    <source>
        <strain evidence="2">h7</strain>
    </source>
</reference>
<reference evidence="2" key="2">
    <citation type="submission" date="2015-01" db="EMBL/GenBank/DDBJ databases">
        <title>Evolutionary Origins and Diversification of the Mycorrhizal Mutualists.</title>
        <authorList>
            <consortium name="DOE Joint Genome Institute"/>
            <consortium name="Mycorrhizal Genomics Consortium"/>
            <person name="Kohler A."/>
            <person name="Kuo A."/>
            <person name="Nagy L.G."/>
            <person name="Floudas D."/>
            <person name="Copeland A."/>
            <person name="Barry K.W."/>
            <person name="Cichocki N."/>
            <person name="Veneault-Fourrey C."/>
            <person name="LaButti K."/>
            <person name="Lindquist E.A."/>
            <person name="Lipzen A."/>
            <person name="Lundell T."/>
            <person name="Morin E."/>
            <person name="Murat C."/>
            <person name="Riley R."/>
            <person name="Ohm R."/>
            <person name="Sun H."/>
            <person name="Tunlid A."/>
            <person name="Henrissat B."/>
            <person name="Grigoriev I.V."/>
            <person name="Hibbett D.S."/>
            <person name="Martin F."/>
        </authorList>
    </citation>
    <scope>NUCLEOTIDE SEQUENCE [LARGE SCALE GENOMIC DNA]</scope>
    <source>
        <strain evidence="2">h7</strain>
    </source>
</reference>
<evidence type="ECO:0000313" key="1">
    <source>
        <dbReference type="EMBL" id="KIM37439.1"/>
    </source>
</evidence>
<keyword evidence="2" id="KW-1185">Reference proteome</keyword>
<proteinExistence type="predicted"/>
<dbReference type="Proteomes" id="UP000053424">
    <property type="component" value="Unassembled WGS sequence"/>
</dbReference>
<dbReference type="AlphaFoldDB" id="A0A0C3BZH0"/>
<dbReference type="OrthoDB" id="5549748at2759"/>
<evidence type="ECO:0000313" key="2">
    <source>
        <dbReference type="Proteomes" id="UP000053424"/>
    </source>
</evidence>
<dbReference type="HOGENOM" id="CLU_059017_1_0_1"/>
<sequence>MEGWSKLQSSLGSIDAGTEITKGFNSSVQDIRERLGQVAQDESTELPQGAFFGGDYYLLIACSDDDWIQNTKTSKPESTHSAPHTSPYSIYKSETYDYPIQIQESLSDISSSIGYNLTSFTATNFKGTNVPVPAAPSTLPPSLSLPLPVVLLVLVPVVRGQGQGQAQGRRIQKTHVSHSSCLSCILPSSPTSFTDLDIISSRLMHTTPSIQPEPIKNLNELIKAQLLYFSIAAELLSVPFRERSRSSVSLLRVNTGGLFISFLMYSVSR</sequence>
<gene>
    <name evidence="1" type="ORF">M413DRAFT_30900</name>
</gene>
<protein>
    <submittedName>
        <fullName evidence="1">Uncharacterized protein</fullName>
    </submittedName>
</protein>
<dbReference type="EMBL" id="KN831797">
    <property type="protein sequence ID" value="KIM37439.1"/>
    <property type="molecule type" value="Genomic_DNA"/>
</dbReference>
<accession>A0A0C3BZH0</accession>
<dbReference type="STRING" id="686832.A0A0C3BZH0"/>
<name>A0A0C3BZH0_HEBCY</name>
<organism evidence="1 2">
    <name type="scientific">Hebeloma cylindrosporum</name>
    <dbReference type="NCBI Taxonomy" id="76867"/>
    <lineage>
        <taxon>Eukaryota</taxon>
        <taxon>Fungi</taxon>
        <taxon>Dikarya</taxon>
        <taxon>Basidiomycota</taxon>
        <taxon>Agaricomycotina</taxon>
        <taxon>Agaricomycetes</taxon>
        <taxon>Agaricomycetidae</taxon>
        <taxon>Agaricales</taxon>
        <taxon>Agaricineae</taxon>
        <taxon>Hymenogastraceae</taxon>
        <taxon>Hebeloma</taxon>
    </lineage>
</organism>